<keyword evidence="4" id="KW-1185">Reference proteome</keyword>
<dbReference type="InterPro" id="IPR036388">
    <property type="entry name" value="WH-like_DNA-bd_sf"/>
</dbReference>
<evidence type="ECO:0000256" key="1">
    <source>
        <dbReference type="SAM" id="Phobius"/>
    </source>
</evidence>
<accession>A0A1I6HDQ2</accession>
<evidence type="ECO:0000313" key="4">
    <source>
        <dbReference type="Proteomes" id="UP000199658"/>
    </source>
</evidence>
<organism evidence="3 4">
    <name type="scientific">Litoreibacter janthinus</name>
    <dbReference type="NCBI Taxonomy" id="670154"/>
    <lineage>
        <taxon>Bacteria</taxon>
        <taxon>Pseudomonadati</taxon>
        <taxon>Pseudomonadota</taxon>
        <taxon>Alphaproteobacteria</taxon>
        <taxon>Rhodobacterales</taxon>
        <taxon>Roseobacteraceae</taxon>
        <taxon>Litoreibacter</taxon>
    </lineage>
</organism>
<dbReference type="SUPFAM" id="SSF46894">
    <property type="entry name" value="C-terminal effector domain of the bipartite response regulators"/>
    <property type="match status" value="1"/>
</dbReference>
<dbReference type="GO" id="GO:0003677">
    <property type="term" value="F:DNA binding"/>
    <property type="evidence" value="ECO:0007669"/>
    <property type="project" value="InterPro"/>
</dbReference>
<proteinExistence type="predicted"/>
<evidence type="ECO:0000313" key="3">
    <source>
        <dbReference type="EMBL" id="SFR52488.1"/>
    </source>
</evidence>
<keyword evidence="1" id="KW-1133">Transmembrane helix</keyword>
<protein>
    <submittedName>
        <fullName evidence="3">Regulatory protein, luxR family</fullName>
    </submittedName>
</protein>
<feature type="transmembrane region" description="Helical" evidence="1">
    <location>
        <begin position="12"/>
        <end position="30"/>
    </location>
</feature>
<dbReference type="RefSeq" id="WP_090218043.1">
    <property type="nucleotide sequence ID" value="NZ_FOYO01000001.1"/>
</dbReference>
<dbReference type="Proteomes" id="UP000199658">
    <property type="component" value="Unassembled WGS sequence"/>
</dbReference>
<keyword evidence="1" id="KW-0472">Membrane</keyword>
<sequence length="189" mass="21037">MSLNNVRPSLLFIYVALIFQSVSALFFLGELWGEVLGLRSRPLPWNIQEIIQISASVGLITGVVVTSVFLRRSQQRISALDQQIANVSGNYRAYLETQFINWGLSDSEREIAIFAMKGFSNSEIADLRGTSASTVKSQMTAIYRKSNFMNRQQIISFLVEELLAGVTVEEKKTNAAELPPISWTVSGVN</sequence>
<dbReference type="OrthoDB" id="8277135at2"/>
<dbReference type="InterPro" id="IPR016032">
    <property type="entry name" value="Sig_transdc_resp-reg_C-effctor"/>
</dbReference>
<keyword evidence="1" id="KW-0812">Transmembrane</keyword>
<reference evidence="4" key="1">
    <citation type="submission" date="2016-10" db="EMBL/GenBank/DDBJ databases">
        <authorList>
            <person name="Varghese N."/>
            <person name="Submissions S."/>
        </authorList>
    </citation>
    <scope>NUCLEOTIDE SEQUENCE [LARGE SCALE GENOMIC DNA]</scope>
    <source>
        <strain evidence="4">DSM 26921</strain>
    </source>
</reference>
<dbReference type="PRINTS" id="PR00038">
    <property type="entry name" value="HTHLUXR"/>
</dbReference>
<dbReference type="InterPro" id="IPR000792">
    <property type="entry name" value="Tscrpt_reg_LuxR_C"/>
</dbReference>
<dbReference type="GO" id="GO:0006355">
    <property type="term" value="P:regulation of DNA-templated transcription"/>
    <property type="evidence" value="ECO:0007669"/>
    <property type="project" value="InterPro"/>
</dbReference>
<dbReference type="Gene3D" id="1.10.10.10">
    <property type="entry name" value="Winged helix-like DNA-binding domain superfamily/Winged helix DNA-binding domain"/>
    <property type="match status" value="1"/>
</dbReference>
<dbReference type="Pfam" id="PF00196">
    <property type="entry name" value="GerE"/>
    <property type="match status" value="1"/>
</dbReference>
<dbReference type="CDD" id="cd06170">
    <property type="entry name" value="LuxR_C_like"/>
    <property type="match status" value="1"/>
</dbReference>
<gene>
    <name evidence="3" type="ORF">SAMN04488002_2862</name>
</gene>
<dbReference type="STRING" id="670154.SAMN04488002_2862"/>
<evidence type="ECO:0000259" key="2">
    <source>
        <dbReference type="SMART" id="SM00421"/>
    </source>
</evidence>
<dbReference type="EMBL" id="FOYO01000001">
    <property type="protein sequence ID" value="SFR52488.1"/>
    <property type="molecule type" value="Genomic_DNA"/>
</dbReference>
<name>A0A1I6HDQ2_9RHOB</name>
<feature type="domain" description="HTH luxR-type" evidence="2">
    <location>
        <begin position="101"/>
        <end position="158"/>
    </location>
</feature>
<feature type="transmembrane region" description="Helical" evidence="1">
    <location>
        <begin position="50"/>
        <end position="70"/>
    </location>
</feature>
<dbReference type="AlphaFoldDB" id="A0A1I6HDQ2"/>
<dbReference type="SMART" id="SM00421">
    <property type="entry name" value="HTH_LUXR"/>
    <property type="match status" value="1"/>
</dbReference>